<evidence type="ECO:0000259" key="1">
    <source>
        <dbReference type="PROSITE" id="PS50943"/>
    </source>
</evidence>
<dbReference type="RefSeq" id="WP_358347855.1">
    <property type="nucleotide sequence ID" value="NZ_JBEZFP010000003.1"/>
</dbReference>
<keyword evidence="3" id="KW-1185">Reference proteome</keyword>
<feature type="domain" description="HTH cro/C1-type" evidence="1">
    <location>
        <begin position="23"/>
        <end position="66"/>
    </location>
</feature>
<sequence>MAENEPLDEAGGADLFRALGRQVQVLRERAGLSRRELGDQLGYSEETVFSVERGRRTPQPEFLEAVDRLVDGRGLLSVAVEDVERAKSRSRVRHPAWFLDYARLEKAAVELHFYATLTIPGLLQTESYARAIFTARQPLLGEGEIDERVAARLSRQEILTVWPLPTVSVVIEEAVLRRCIGGALVQQDQLASLLRIGAMRNVHLQVLPLTCEGHAGMEGPFILLTPKGRQPVAYVEVQDVSRLVTDQEQVRILAARYGSIRAQALDPVQSLALIEKVRREL</sequence>
<reference evidence="2 3" key="1">
    <citation type="submission" date="2024-06" db="EMBL/GenBank/DDBJ databases">
        <title>The Natural Products Discovery Center: Release of the First 8490 Sequenced Strains for Exploring Actinobacteria Biosynthetic Diversity.</title>
        <authorList>
            <person name="Kalkreuter E."/>
            <person name="Kautsar S.A."/>
            <person name="Yang D."/>
            <person name="Bader C.D."/>
            <person name="Teijaro C.N."/>
            <person name="Fluegel L."/>
            <person name="Davis C.M."/>
            <person name="Simpson J.R."/>
            <person name="Lauterbach L."/>
            <person name="Steele A.D."/>
            <person name="Gui C."/>
            <person name="Meng S."/>
            <person name="Li G."/>
            <person name="Viehrig K."/>
            <person name="Ye F."/>
            <person name="Su P."/>
            <person name="Kiefer A.F."/>
            <person name="Nichols A."/>
            <person name="Cepeda A.J."/>
            <person name="Yan W."/>
            <person name="Fan B."/>
            <person name="Jiang Y."/>
            <person name="Adhikari A."/>
            <person name="Zheng C.-J."/>
            <person name="Schuster L."/>
            <person name="Cowan T.M."/>
            <person name="Smanski M.J."/>
            <person name="Chevrette M.G."/>
            <person name="De Carvalho L.P.S."/>
            <person name="Shen B."/>
        </authorList>
    </citation>
    <scope>NUCLEOTIDE SEQUENCE [LARGE SCALE GENOMIC DNA]</scope>
    <source>
        <strain evidence="2 3">NPDC048946</strain>
    </source>
</reference>
<comment type="caution">
    <text evidence="2">The sequence shown here is derived from an EMBL/GenBank/DDBJ whole genome shotgun (WGS) entry which is preliminary data.</text>
</comment>
<evidence type="ECO:0000313" key="2">
    <source>
        <dbReference type="EMBL" id="MEU8132288.1"/>
    </source>
</evidence>
<proteinExistence type="predicted"/>
<accession>A0ABV3D961</accession>
<name>A0ABV3D961_9ACTN</name>
<evidence type="ECO:0000313" key="3">
    <source>
        <dbReference type="Proteomes" id="UP001551482"/>
    </source>
</evidence>
<dbReference type="Pfam" id="PF13560">
    <property type="entry name" value="HTH_31"/>
    <property type="match status" value="1"/>
</dbReference>
<dbReference type="InterPro" id="IPR010982">
    <property type="entry name" value="Lambda_DNA-bd_dom_sf"/>
</dbReference>
<dbReference type="EMBL" id="JBEZFP010000003">
    <property type="protein sequence ID" value="MEU8132288.1"/>
    <property type="molecule type" value="Genomic_DNA"/>
</dbReference>
<dbReference type="SMART" id="SM00530">
    <property type="entry name" value="HTH_XRE"/>
    <property type="match status" value="1"/>
</dbReference>
<dbReference type="CDD" id="cd00093">
    <property type="entry name" value="HTH_XRE"/>
    <property type="match status" value="1"/>
</dbReference>
<organism evidence="2 3">
    <name type="scientific">Streptodolium elevatio</name>
    <dbReference type="NCBI Taxonomy" id="3157996"/>
    <lineage>
        <taxon>Bacteria</taxon>
        <taxon>Bacillati</taxon>
        <taxon>Actinomycetota</taxon>
        <taxon>Actinomycetes</taxon>
        <taxon>Kitasatosporales</taxon>
        <taxon>Streptomycetaceae</taxon>
        <taxon>Streptodolium</taxon>
    </lineage>
</organism>
<dbReference type="Gene3D" id="1.10.260.40">
    <property type="entry name" value="lambda repressor-like DNA-binding domains"/>
    <property type="match status" value="1"/>
</dbReference>
<dbReference type="PROSITE" id="PS50943">
    <property type="entry name" value="HTH_CROC1"/>
    <property type="match status" value="1"/>
</dbReference>
<protein>
    <submittedName>
        <fullName evidence="2">Helix-turn-helix transcriptional regulator</fullName>
    </submittedName>
</protein>
<gene>
    <name evidence="2" type="ORF">AB0C36_02140</name>
</gene>
<dbReference type="Proteomes" id="UP001551482">
    <property type="component" value="Unassembled WGS sequence"/>
</dbReference>
<dbReference type="Pfam" id="PF19054">
    <property type="entry name" value="DUF5753"/>
    <property type="match status" value="1"/>
</dbReference>
<dbReference type="SUPFAM" id="SSF47413">
    <property type="entry name" value="lambda repressor-like DNA-binding domains"/>
    <property type="match status" value="1"/>
</dbReference>
<dbReference type="InterPro" id="IPR043917">
    <property type="entry name" value="DUF5753"/>
</dbReference>
<dbReference type="InterPro" id="IPR001387">
    <property type="entry name" value="Cro/C1-type_HTH"/>
</dbReference>